<evidence type="ECO:0000256" key="3">
    <source>
        <dbReference type="ARBA" id="ARBA00023125"/>
    </source>
</evidence>
<keyword evidence="2" id="KW-0805">Transcription regulation</keyword>
<organism evidence="6 7">
    <name type="scientific">Salinisphaera japonica YTM-1</name>
    <dbReference type="NCBI Taxonomy" id="1209778"/>
    <lineage>
        <taxon>Bacteria</taxon>
        <taxon>Pseudomonadati</taxon>
        <taxon>Pseudomonadota</taxon>
        <taxon>Gammaproteobacteria</taxon>
        <taxon>Salinisphaerales</taxon>
        <taxon>Salinisphaeraceae</taxon>
        <taxon>Salinisphaera</taxon>
    </lineage>
</organism>
<keyword evidence="3" id="KW-0238">DNA-binding</keyword>
<dbReference type="Pfam" id="PF00126">
    <property type="entry name" value="HTH_1"/>
    <property type="match status" value="1"/>
</dbReference>
<sequence length="303" mass="32614">MTGPIRLDALETIDAIDRYGSFAAAAAALYRVPSAVSYTISQLESELGVALFDRSGHRAVLTPAGRLVLDEGRRILTATRALGVAARRLGDDWEPELRVAFDATVAPGRIWPLVAAFQVAHPRTDLVACEEVLAGSWEALIDGRVDLAVGVTDPPAHGGIRRVAFDTLDFVFCCAPDHALAAASQPLSDDQLLAHRALVVADSARRFNERSGNLLDGQPRLTVSTMRAKIEAIEAGLGVGYCPSAWVSEALGAGRLVARRTARQSPPRPTYLLWHERETGRALHWLIERLLADARRAPPPAAG</sequence>
<comment type="caution">
    <text evidence="6">The sequence shown here is derived from an EMBL/GenBank/DDBJ whole genome shotgun (WGS) entry which is preliminary data.</text>
</comment>
<dbReference type="Gene3D" id="1.10.10.10">
    <property type="entry name" value="Winged helix-like DNA-binding domain superfamily/Winged helix DNA-binding domain"/>
    <property type="match status" value="1"/>
</dbReference>
<gene>
    <name evidence="6" type="ORF">SAJA_12280</name>
</gene>
<dbReference type="Proteomes" id="UP000285310">
    <property type="component" value="Unassembled WGS sequence"/>
</dbReference>
<dbReference type="RefSeq" id="WP_123658933.1">
    <property type="nucleotide sequence ID" value="NZ_AYKG01000044.1"/>
</dbReference>
<evidence type="ECO:0000313" key="6">
    <source>
        <dbReference type="EMBL" id="ROO25798.1"/>
    </source>
</evidence>
<feature type="domain" description="HTH lysR-type" evidence="5">
    <location>
        <begin position="5"/>
        <end position="62"/>
    </location>
</feature>
<dbReference type="InterPro" id="IPR036388">
    <property type="entry name" value="WH-like_DNA-bd_sf"/>
</dbReference>
<dbReference type="InterPro" id="IPR000847">
    <property type="entry name" value="LysR_HTH_N"/>
</dbReference>
<accession>A0A423PJM1</accession>
<reference evidence="6 7" key="1">
    <citation type="submission" date="2013-10" db="EMBL/GenBank/DDBJ databases">
        <title>Salinisphaera japonica YTM-1 Genome Sequencing.</title>
        <authorList>
            <person name="Lai Q."/>
            <person name="Li C."/>
            <person name="Shao Z."/>
        </authorList>
    </citation>
    <scope>NUCLEOTIDE SEQUENCE [LARGE SCALE GENOMIC DNA]</scope>
    <source>
        <strain evidence="6 7">YTM-1</strain>
    </source>
</reference>
<dbReference type="GO" id="GO:0000976">
    <property type="term" value="F:transcription cis-regulatory region binding"/>
    <property type="evidence" value="ECO:0007669"/>
    <property type="project" value="TreeGrafter"/>
</dbReference>
<evidence type="ECO:0000256" key="4">
    <source>
        <dbReference type="ARBA" id="ARBA00023163"/>
    </source>
</evidence>
<evidence type="ECO:0000256" key="2">
    <source>
        <dbReference type="ARBA" id="ARBA00023015"/>
    </source>
</evidence>
<dbReference type="FunCoup" id="A0A423PJM1">
    <property type="interactions" value="8"/>
</dbReference>
<dbReference type="PANTHER" id="PTHR30126">
    <property type="entry name" value="HTH-TYPE TRANSCRIPTIONAL REGULATOR"/>
    <property type="match status" value="1"/>
</dbReference>
<dbReference type="Gene3D" id="3.40.190.290">
    <property type="match status" value="1"/>
</dbReference>
<protein>
    <submittedName>
        <fullName evidence="6">LysR family transcriptional regulator</fullName>
    </submittedName>
</protein>
<dbReference type="AlphaFoldDB" id="A0A423PJM1"/>
<comment type="similarity">
    <text evidence="1">Belongs to the LysR transcriptional regulatory family.</text>
</comment>
<dbReference type="InterPro" id="IPR036390">
    <property type="entry name" value="WH_DNA-bd_sf"/>
</dbReference>
<dbReference type="InParanoid" id="A0A423PJM1"/>
<dbReference type="InterPro" id="IPR005119">
    <property type="entry name" value="LysR_subst-bd"/>
</dbReference>
<dbReference type="PANTHER" id="PTHR30126:SF4">
    <property type="entry name" value="LYSR FAMILY TRANSCRIPTIONAL REGULATOR"/>
    <property type="match status" value="1"/>
</dbReference>
<dbReference type="SUPFAM" id="SSF46785">
    <property type="entry name" value="Winged helix' DNA-binding domain"/>
    <property type="match status" value="1"/>
</dbReference>
<dbReference type="SUPFAM" id="SSF53850">
    <property type="entry name" value="Periplasmic binding protein-like II"/>
    <property type="match status" value="1"/>
</dbReference>
<evidence type="ECO:0000256" key="1">
    <source>
        <dbReference type="ARBA" id="ARBA00009437"/>
    </source>
</evidence>
<name>A0A423PJM1_9GAMM</name>
<keyword evidence="4" id="KW-0804">Transcription</keyword>
<keyword evidence="7" id="KW-1185">Reference proteome</keyword>
<dbReference type="PROSITE" id="PS50931">
    <property type="entry name" value="HTH_LYSR"/>
    <property type="match status" value="1"/>
</dbReference>
<evidence type="ECO:0000259" key="5">
    <source>
        <dbReference type="PROSITE" id="PS50931"/>
    </source>
</evidence>
<dbReference type="GO" id="GO:0003700">
    <property type="term" value="F:DNA-binding transcription factor activity"/>
    <property type="evidence" value="ECO:0007669"/>
    <property type="project" value="InterPro"/>
</dbReference>
<proteinExistence type="inferred from homology"/>
<dbReference type="EMBL" id="AYKG01000044">
    <property type="protein sequence ID" value="ROO25798.1"/>
    <property type="molecule type" value="Genomic_DNA"/>
</dbReference>
<dbReference type="Pfam" id="PF03466">
    <property type="entry name" value="LysR_substrate"/>
    <property type="match status" value="1"/>
</dbReference>
<dbReference type="OrthoDB" id="5293066at2"/>
<evidence type="ECO:0000313" key="7">
    <source>
        <dbReference type="Proteomes" id="UP000285310"/>
    </source>
</evidence>